<dbReference type="InterPro" id="IPR006311">
    <property type="entry name" value="TAT_signal"/>
</dbReference>
<evidence type="ECO:0000313" key="3">
    <source>
        <dbReference type="EMBL" id="MFC3677759.1"/>
    </source>
</evidence>
<keyword evidence="1 2" id="KW-0732">Signal</keyword>
<dbReference type="EMBL" id="JBHRYJ010000005">
    <property type="protein sequence ID" value="MFC3677759.1"/>
    <property type="molecule type" value="Genomic_DNA"/>
</dbReference>
<accession>A0ABV7VJV5</accession>
<dbReference type="Gene3D" id="3.40.190.10">
    <property type="entry name" value="Periplasmic binding protein-like II"/>
    <property type="match status" value="2"/>
</dbReference>
<dbReference type="PANTHER" id="PTHR30006">
    <property type="entry name" value="THIAMINE-BINDING PERIPLASMIC PROTEIN-RELATED"/>
    <property type="match status" value="1"/>
</dbReference>
<evidence type="ECO:0000313" key="4">
    <source>
        <dbReference type="Proteomes" id="UP001595711"/>
    </source>
</evidence>
<dbReference type="InterPro" id="IPR026045">
    <property type="entry name" value="Ferric-bd"/>
</dbReference>
<dbReference type="RefSeq" id="WP_379729351.1">
    <property type="nucleotide sequence ID" value="NZ_JBHRYJ010000005.1"/>
</dbReference>
<proteinExistence type="predicted"/>
<dbReference type="Proteomes" id="UP001595711">
    <property type="component" value="Unassembled WGS sequence"/>
</dbReference>
<feature type="chain" id="PRO_5046556037" evidence="2">
    <location>
        <begin position="25"/>
        <end position="345"/>
    </location>
</feature>
<gene>
    <name evidence="3" type="ORF">ACFOOQ_19560</name>
</gene>
<dbReference type="PIRSF" id="PIRSF002825">
    <property type="entry name" value="CfbpA"/>
    <property type="match status" value="1"/>
</dbReference>
<protein>
    <submittedName>
        <fullName evidence="3">ABC transporter substrate-binding protein</fullName>
    </submittedName>
</protein>
<keyword evidence="4" id="KW-1185">Reference proteome</keyword>
<dbReference type="Pfam" id="PF13343">
    <property type="entry name" value="SBP_bac_6"/>
    <property type="match status" value="1"/>
</dbReference>
<name>A0ABV7VJV5_9PROT</name>
<sequence length="345" mass="37741">MKLDRRQFLGTTAVGIFLPSLALAQSKASGALYEAAKKEGELTWYIVHITSETAEKIGRAFTEKYPGVKVNVVRTTAQVAFQRLNQDLQSKVANCDVFASTDLGHYVDLKKRKLLMSYEPSNASEIDPRFRNVDPDNQFIITSATFIAILYNTDKVKAADAPKSWKDLIDPKWTNQVSVGHPGFSGFVGTWVVQMKKLYGWDYFKKLAAIKPQVGRSIIDTVTATASGERSVAAGPGALAQYQASRGNPIGVSYPSEGSVLMASPSSIMANAPHPNASKLFLEFLWGPEVADITAAEFGTPLRPDTKVLPGVLPLDQMKTIRPSVEEVVTGIPEVTEDWRDLFGI</sequence>
<organism evidence="3 4">
    <name type="scientific">Ferrovibrio xuzhouensis</name>
    <dbReference type="NCBI Taxonomy" id="1576914"/>
    <lineage>
        <taxon>Bacteria</taxon>
        <taxon>Pseudomonadati</taxon>
        <taxon>Pseudomonadota</taxon>
        <taxon>Alphaproteobacteria</taxon>
        <taxon>Rhodospirillales</taxon>
        <taxon>Rhodospirillaceae</taxon>
        <taxon>Ferrovibrio</taxon>
    </lineage>
</organism>
<comment type="caution">
    <text evidence="3">The sequence shown here is derived from an EMBL/GenBank/DDBJ whole genome shotgun (WGS) entry which is preliminary data.</text>
</comment>
<dbReference type="PROSITE" id="PS51318">
    <property type="entry name" value="TAT"/>
    <property type="match status" value="1"/>
</dbReference>
<dbReference type="SUPFAM" id="SSF53850">
    <property type="entry name" value="Periplasmic binding protein-like II"/>
    <property type="match status" value="1"/>
</dbReference>
<reference evidence="4" key="1">
    <citation type="journal article" date="2019" name="Int. J. Syst. Evol. Microbiol.">
        <title>The Global Catalogue of Microorganisms (GCM) 10K type strain sequencing project: providing services to taxonomists for standard genome sequencing and annotation.</title>
        <authorList>
            <consortium name="The Broad Institute Genomics Platform"/>
            <consortium name="The Broad Institute Genome Sequencing Center for Infectious Disease"/>
            <person name="Wu L."/>
            <person name="Ma J."/>
        </authorList>
    </citation>
    <scope>NUCLEOTIDE SEQUENCE [LARGE SCALE GENOMIC DNA]</scope>
    <source>
        <strain evidence="4">KCTC 42182</strain>
    </source>
</reference>
<evidence type="ECO:0000256" key="2">
    <source>
        <dbReference type="SAM" id="SignalP"/>
    </source>
</evidence>
<feature type="signal peptide" evidence="2">
    <location>
        <begin position="1"/>
        <end position="24"/>
    </location>
</feature>
<evidence type="ECO:0000256" key="1">
    <source>
        <dbReference type="ARBA" id="ARBA00022729"/>
    </source>
</evidence>